<evidence type="ECO:0000259" key="6">
    <source>
        <dbReference type="PROSITE" id="PS50893"/>
    </source>
</evidence>
<dbReference type="PANTHER" id="PTHR43776">
    <property type="entry name" value="TRANSPORT ATP-BINDING PROTEIN"/>
    <property type="match status" value="1"/>
</dbReference>
<keyword evidence="3" id="KW-0547">Nucleotide-binding</keyword>
<evidence type="ECO:0000256" key="1">
    <source>
        <dbReference type="ARBA" id="ARBA00005417"/>
    </source>
</evidence>
<dbReference type="InterPro" id="IPR013563">
    <property type="entry name" value="Oligopep_ABC_C"/>
</dbReference>
<dbReference type="NCBIfam" id="NF008453">
    <property type="entry name" value="PRK11308.1"/>
    <property type="match status" value="2"/>
</dbReference>
<sequence length="539" mass="57722">MSALEVRDLAVEYQGRRSAVRAVDGISMSIAPGELVAVVGETGSGKTTAALAAIGLLPETAKRVRGSVAVGGRDITGWNRRRLRALHGTEIGLIPQDPTSSLDPLVTVGKQVAEAIRIHRGRHDLTSEVHELLHRVGLSDPERIARSYPHQLSGGQRQRALIAGAIALKPALLVADESTSALDVTMQRRVLDLLDDLRREEGTGILLVTHDLAVAAERANHIVVLQHGTVQDAGPAATILGGGTSAYTRELVASAPALRAPQPRTPIGQREPAGGSEAQAAGIRIRGLEKRFAGAREVLAVRGVDLDVLPGTTHSIVGESGSGKSTIARIVAGLDDASAGSVTVAGMEPSTVAAAAKKREFRRRVQLVYQSPYASLNPSRSIIDTVSEPIFRFGIADRREAKRRAASLLDRMQLPSTLHERRPEELSGGQRQRVAIARALAPQPEVVVLDEPVSALDVSVQAQILDLLDELQRERALTYLFISHDLAVVRQISDAVTVLQHGAVEETGPTERIFTAPQAEYTRRLLEAIPTVDPTLLHH</sequence>
<dbReference type="CDD" id="cd03257">
    <property type="entry name" value="ABC_NikE_OppD_transporters"/>
    <property type="match status" value="2"/>
</dbReference>
<dbReference type="Gene3D" id="3.40.50.300">
    <property type="entry name" value="P-loop containing nucleotide triphosphate hydrolases"/>
    <property type="match status" value="2"/>
</dbReference>
<dbReference type="PANTHER" id="PTHR43776:SF7">
    <property type="entry name" value="D,D-DIPEPTIDE TRANSPORT ATP-BINDING PROTEIN DDPF-RELATED"/>
    <property type="match status" value="1"/>
</dbReference>
<proteinExistence type="inferred from homology"/>
<dbReference type="GO" id="GO:0016887">
    <property type="term" value="F:ATP hydrolysis activity"/>
    <property type="evidence" value="ECO:0007669"/>
    <property type="project" value="InterPro"/>
</dbReference>
<dbReference type="InterPro" id="IPR003439">
    <property type="entry name" value="ABC_transporter-like_ATP-bd"/>
</dbReference>
<dbReference type="SUPFAM" id="SSF52540">
    <property type="entry name" value="P-loop containing nucleoside triphosphate hydrolases"/>
    <property type="match status" value="2"/>
</dbReference>
<feature type="domain" description="ABC transporter" evidence="6">
    <location>
        <begin position="4"/>
        <end position="252"/>
    </location>
</feature>
<dbReference type="GO" id="GO:0055085">
    <property type="term" value="P:transmembrane transport"/>
    <property type="evidence" value="ECO:0007669"/>
    <property type="project" value="UniProtKB-ARBA"/>
</dbReference>
<dbReference type="InterPro" id="IPR050319">
    <property type="entry name" value="ABC_transp_ATP-bind"/>
</dbReference>
<dbReference type="PROSITE" id="PS00211">
    <property type="entry name" value="ABC_TRANSPORTER_1"/>
    <property type="match status" value="2"/>
</dbReference>
<evidence type="ECO:0000256" key="5">
    <source>
        <dbReference type="SAM" id="MobiDB-lite"/>
    </source>
</evidence>
<name>A0A0D0IPR6_9MICO</name>
<dbReference type="RefSeq" id="WP_042542871.1">
    <property type="nucleotide sequence ID" value="NZ_JXSQ01000002.1"/>
</dbReference>
<evidence type="ECO:0000256" key="2">
    <source>
        <dbReference type="ARBA" id="ARBA00022448"/>
    </source>
</evidence>
<evidence type="ECO:0000313" key="7">
    <source>
        <dbReference type="EMBL" id="KIP53589.1"/>
    </source>
</evidence>
<reference evidence="7 8" key="1">
    <citation type="submission" date="2015-01" db="EMBL/GenBank/DDBJ databases">
        <title>Draft genome sequence of Leucobacter komagatae strain VKM ST2845.</title>
        <authorList>
            <person name="Karlyshev A.V."/>
            <person name="Kudryashova E.B."/>
        </authorList>
    </citation>
    <scope>NUCLEOTIDE SEQUENCE [LARGE SCALE GENOMIC DNA]</scope>
    <source>
        <strain evidence="7 8">VKM ST2845</strain>
    </source>
</reference>
<dbReference type="Pfam" id="PF00005">
    <property type="entry name" value="ABC_tran"/>
    <property type="match status" value="2"/>
</dbReference>
<dbReference type="Pfam" id="PF08352">
    <property type="entry name" value="oligo_HPY"/>
    <property type="match status" value="1"/>
</dbReference>
<keyword evidence="8" id="KW-1185">Reference proteome</keyword>
<dbReference type="OrthoDB" id="4008250at2"/>
<keyword evidence="2" id="KW-0813">Transport</keyword>
<feature type="domain" description="ABC transporter" evidence="6">
    <location>
        <begin position="283"/>
        <end position="526"/>
    </location>
</feature>
<accession>A0A0D0IPR6</accession>
<comment type="caution">
    <text evidence="7">The sequence shown here is derived from an EMBL/GenBank/DDBJ whole genome shotgun (WGS) entry which is preliminary data.</text>
</comment>
<dbReference type="EMBL" id="JXSQ01000002">
    <property type="protein sequence ID" value="KIP53589.1"/>
    <property type="molecule type" value="Genomic_DNA"/>
</dbReference>
<evidence type="ECO:0000256" key="3">
    <source>
        <dbReference type="ARBA" id="ARBA00022741"/>
    </source>
</evidence>
<dbReference type="InterPro" id="IPR003593">
    <property type="entry name" value="AAA+_ATPase"/>
</dbReference>
<dbReference type="InterPro" id="IPR027417">
    <property type="entry name" value="P-loop_NTPase"/>
</dbReference>
<dbReference type="InterPro" id="IPR017871">
    <property type="entry name" value="ABC_transporter-like_CS"/>
</dbReference>
<keyword evidence="4" id="KW-0067">ATP-binding</keyword>
<dbReference type="PROSITE" id="PS50893">
    <property type="entry name" value="ABC_TRANSPORTER_2"/>
    <property type="match status" value="2"/>
</dbReference>
<protein>
    <recommendedName>
        <fullName evidence="6">ABC transporter domain-containing protein</fullName>
    </recommendedName>
</protein>
<dbReference type="GO" id="GO:0015833">
    <property type="term" value="P:peptide transport"/>
    <property type="evidence" value="ECO:0007669"/>
    <property type="project" value="InterPro"/>
</dbReference>
<feature type="region of interest" description="Disordered" evidence="5">
    <location>
        <begin position="260"/>
        <end position="280"/>
    </location>
</feature>
<dbReference type="Proteomes" id="UP000032120">
    <property type="component" value="Unassembled WGS sequence"/>
</dbReference>
<evidence type="ECO:0000313" key="8">
    <source>
        <dbReference type="Proteomes" id="UP000032120"/>
    </source>
</evidence>
<comment type="similarity">
    <text evidence="1">Belongs to the ABC transporter superfamily.</text>
</comment>
<gene>
    <name evidence="7" type="ORF">SD72_02750</name>
</gene>
<dbReference type="AlphaFoldDB" id="A0A0D0IPR6"/>
<evidence type="ECO:0000256" key="4">
    <source>
        <dbReference type="ARBA" id="ARBA00022840"/>
    </source>
</evidence>
<dbReference type="GO" id="GO:0005524">
    <property type="term" value="F:ATP binding"/>
    <property type="evidence" value="ECO:0007669"/>
    <property type="project" value="UniProtKB-KW"/>
</dbReference>
<organism evidence="7 8">
    <name type="scientific">Leucobacter komagatae</name>
    <dbReference type="NCBI Taxonomy" id="55969"/>
    <lineage>
        <taxon>Bacteria</taxon>
        <taxon>Bacillati</taxon>
        <taxon>Actinomycetota</taxon>
        <taxon>Actinomycetes</taxon>
        <taxon>Micrococcales</taxon>
        <taxon>Microbacteriaceae</taxon>
        <taxon>Leucobacter</taxon>
    </lineage>
</organism>
<dbReference type="SMART" id="SM00382">
    <property type="entry name" value="AAA"/>
    <property type="match status" value="2"/>
</dbReference>